<evidence type="ECO:0000313" key="3">
    <source>
        <dbReference type="Proteomes" id="UP000057938"/>
    </source>
</evidence>
<sequence>MFRAAILLAIALLALPLPADQALAQRGKNKGQPPPCELNTNVQINNPNCTTEPVVLTVQTNIDFGRLVLVGDGVGHAVLDLSTGDKIMFGGLDDLGGFAVTGRAVVTGSPNRALQIVMPTTITMADPAGGQAELRDIVTSLSALPVLDVNGQLVFEFSGTLYTDTATALGGVLRGRIPISVQYN</sequence>
<evidence type="ECO:0008006" key="4">
    <source>
        <dbReference type="Google" id="ProtNLM"/>
    </source>
</evidence>
<proteinExistence type="predicted"/>
<dbReference type="KEGG" id="aep:AMC99_02141"/>
<dbReference type="EMBL" id="CP012669">
    <property type="protein sequence ID" value="ALE17421.1"/>
    <property type="molecule type" value="Genomic_DNA"/>
</dbReference>
<accession>A0A0M4LWJ6</accession>
<feature type="signal peptide" evidence="1">
    <location>
        <begin position="1"/>
        <end position="24"/>
    </location>
</feature>
<dbReference type="Pfam" id="PF14352">
    <property type="entry name" value="DUF4402"/>
    <property type="match status" value="1"/>
</dbReference>
<dbReference type="RefSeq" id="WP_061926324.1">
    <property type="nucleotide sequence ID" value="NZ_CP012669.1"/>
</dbReference>
<organism evidence="2 3">
    <name type="scientific">Altererythrobacter epoxidivorans</name>
    <dbReference type="NCBI Taxonomy" id="361183"/>
    <lineage>
        <taxon>Bacteria</taxon>
        <taxon>Pseudomonadati</taxon>
        <taxon>Pseudomonadota</taxon>
        <taxon>Alphaproteobacteria</taxon>
        <taxon>Sphingomonadales</taxon>
        <taxon>Erythrobacteraceae</taxon>
        <taxon>Altererythrobacter</taxon>
    </lineage>
</organism>
<gene>
    <name evidence="2" type="ORF">AMC99_02141</name>
</gene>
<dbReference type="AlphaFoldDB" id="A0A0M4LWJ6"/>
<name>A0A0M4LWJ6_9SPHN</name>
<reference evidence="2 3" key="1">
    <citation type="submission" date="2015-09" db="EMBL/GenBank/DDBJ databases">
        <title>Complete genome sequence of a benzo[a]pyrene-degrading bacterium Altererythrobacter epoxidivorans CGMCC 1.7731T.</title>
        <authorList>
            <person name="Li Z."/>
            <person name="Cheng H."/>
            <person name="Huo Y."/>
            <person name="Xu X."/>
        </authorList>
    </citation>
    <scope>NUCLEOTIDE SEQUENCE [LARGE SCALE GENOMIC DNA]</scope>
    <source>
        <strain evidence="2 3">CGMCC 1.7731</strain>
    </source>
</reference>
<dbReference type="PATRIC" id="fig|361183.4.peg.2104"/>
<dbReference type="OrthoDB" id="7407088at2"/>
<keyword evidence="1" id="KW-0732">Signal</keyword>
<evidence type="ECO:0000313" key="2">
    <source>
        <dbReference type="EMBL" id="ALE17421.1"/>
    </source>
</evidence>
<dbReference type="InterPro" id="IPR025514">
    <property type="entry name" value="DUF4402"/>
</dbReference>
<dbReference type="STRING" id="361183.AMC99_02141"/>
<keyword evidence="3" id="KW-1185">Reference proteome</keyword>
<dbReference type="Proteomes" id="UP000057938">
    <property type="component" value="Chromosome"/>
</dbReference>
<evidence type="ECO:0000256" key="1">
    <source>
        <dbReference type="SAM" id="SignalP"/>
    </source>
</evidence>
<protein>
    <recommendedName>
        <fullName evidence="4">DUF4402 domain-containing protein</fullName>
    </recommendedName>
</protein>
<feature type="chain" id="PRO_5005798246" description="DUF4402 domain-containing protein" evidence="1">
    <location>
        <begin position="25"/>
        <end position="184"/>
    </location>
</feature>